<evidence type="ECO:0000256" key="1">
    <source>
        <dbReference type="ARBA" id="ARBA00007818"/>
    </source>
</evidence>
<dbReference type="EMBL" id="JAEUBG010000529">
    <property type="protein sequence ID" value="KAH3688081.1"/>
    <property type="molecule type" value="Genomic_DNA"/>
</dbReference>
<comment type="similarity">
    <text evidence="1">Belongs to the UPF0587 family.</text>
</comment>
<dbReference type="AlphaFoldDB" id="A0A9P8TR40"/>
<comment type="caution">
    <text evidence="4">The sequence shown here is derived from an EMBL/GenBank/DDBJ whole genome shotgun (WGS) entry which is preliminary data.</text>
</comment>
<organism evidence="4 5">
    <name type="scientific">Wickerhamomyces pijperi</name>
    <name type="common">Yeast</name>
    <name type="synonym">Pichia pijperi</name>
    <dbReference type="NCBI Taxonomy" id="599730"/>
    <lineage>
        <taxon>Eukaryota</taxon>
        <taxon>Fungi</taxon>
        <taxon>Dikarya</taxon>
        <taxon>Ascomycota</taxon>
        <taxon>Saccharomycotina</taxon>
        <taxon>Saccharomycetes</taxon>
        <taxon>Phaffomycetales</taxon>
        <taxon>Wickerhamomycetaceae</taxon>
        <taxon>Wickerhamomyces</taxon>
    </lineage>
</organism>
<keyword evidence="3" id="KW-0862">Zinc</keyword>
<evidence type="ECO:0000256" key="3">
    <source>
        <dbReference type="ARBA" id="ARBA00022833"/>
    </source>
</evidence>
<evidence type="ECO:0000313" key="4">
    <source>
        <dbReference type="EMBL" id="KAH3688081.1"/>
    </source>
</evidence>
<name>A0A9P8TR40_WICPI</name>
<evidence type="ECO:0008006" key="6">
    <source>
        <dbReference type="Google" id="ProtNLM"/>
    </source>
</evidence>
<gene>
    <name evidence="4" type="ORF">WICPIJ_000923</name>
</gene>
<dbReference type="GO" id="GO:0008270">
    <property type="term" value="F:zinc ion binding"/>
    <property type="evidence" value="ECO:0007669"/>
    <property type="project" value="TreeGrafter"/>
</dbReference>
<accession>A0A9P8TR40</accession>
<dbReference type="PANTHER" id="PTHR12857">
    <property type="entry name" value="CXXC MOTIF CONTAINING ZINC BINDING PROTEIN"/>
    <property type="match status" value="1"/>
</dbReference>
<proteinExistence type="inferred from homology"/>
<keyword evidence="2" id="KW-0479">Metal-binding</keyword>
<keyword evidence="5" id="KW-1185">Reference proteome</keyword>
<protein>
    <recommendedName>
        <fullName evidence="6">DUF866-domain-containing protein</fullName>
    </recommendedName>
</protein>
<sequence length="163" mass="18597">MGFKLQLKATLENLTTLTTTDTTSSPFEYTFEIQCTSCREVHDKPITINQYEQHEISGSRGEANFVSKCKTCRKDCNISIERTKNQYTAEDSEDGKYVDLLVIEARGVDLVKFIPENGFFEAKGVKGTKFEEIDLSEGEFFDYDDDASQEISIQDIDWKISRS</sequence>
<dbReference type="Pfam" id="PF05907">
    <property type="entry name" value="CXXC_Zn-b_euk"/>
    <property type="match status" value="1"/>
</dbReference>
<reference evidence="4" key="2">
    <citation type="submission" date="2021-01" db="EMBL/GenBank/DDBJ databases">
        <authorList>
            <person name="Schikora-Tamarit M.A."/>
        </authorList>
    </citation>
    <scope>NUCLEOTIDE SEQUENCE</scope>
    <source>
        <strain evidence="4">CBS2887</strain>
    </source>
</reference>
<dbReference type="Proteomes" id="UP000774326">
    <property type="component" value="Unassembled WGS sequence"/>
</dbReference>
<reference evidence="4" key="1">
    <citation type="journal article" date="2021" name="Open Biol.">
        <title>Shared evolutionary footprints suggest mitochondrial oxidative damage underlies multiple complex I losses in fungi.</title>
        <authorList>
            <person name="Schikora-Tamarit M.A."/>
            <person name="Marcet-Houben M."/>
            <person name="Nosek J."/>
            <person name="Gabaldon T."/>
        </authorList>
    </citation>
    <scope>NUCLEOTIDE SEQUENCE</scope>
    <source>
        <strain evidence="4">CBS2887</strain>
    </source>
</reference>
<dbReference type="PANTHER" id="PTHR12857:SF0">
    <property type="entry name" value="CXXC MOTIF CONTAINING ZINC BINDING PROTEIN"/>
    <property type="match status" value="1"/>
</dbReference>
<dbReference type="SUPFAM" id="SSF141678">
    <property type="entry name" value="MAL13P1.257-like"/>
    <property type="match status" value="1"/>
</dbReference>
<evidence type="ECO:0000313" key="5">
    <source>
        <dbReference type="Proteomes" id="UP000774326"/>
    </source>
</evidence>
<evidence type="ECO:0000256" key="2">
    <source>
        <dbReference type="ARBA" id="ARBA00022723"/>
    </source>
</evidence>
<dbReference type="InterPro" id="IPR008584">
    <property type="entry name" value="CXXC_Zn-binding_euk"/>
</dbReference>
<dbReference type="OrthoDB" id="10248838at2759"/>